<keyword evidence="1" id="KW-0805">Transcription regulation</keyword>
<dbReference type="PANTHER" id="PTHR43537:SF24">
    <property type="entry name" value="GLUCONATE OPERON TRANSCRIPTIONAL REPRESSOR"/>
    <property type="match status" value="1"/>
</dbReference>
<evidence type="ECO:0000313" key="5">
    <source>
        <dbReference type="EMBL" id="MBU9833583.1"/>
    </source>
</evidence>
<dbReference type="RefSeq" id="WP_217137525.1">
    <property type="nucleotide sequence ID" value="NZ_JAFMOU010000054.1"/>
</dbReference>
<keyword evidence="6" id="KW-1185">Reference proteome</keyword>
<evidence type="ECO:0000259" key="4">
    <source>
        <dbReference type="PROSITE" id="PS50949"/>
    </source>
</evidence>
<keyword evidence="2" id="KW-0238">DNA-binding</keyword>
<evidence type="ECO:0000256" key="1">
    <source>
        <dbReference type="ARBA" id="ARBA00023015"/>
    </source>
</evidence>
<dbReference type="PROSITE" id="PS50949">
    <property type="entry name" value="HTH_GNTR"/>
    <property type="match status" value="1"/>
</dbReference>
<evidence type="ECO:0000256" key="2">
    <source>
        <dbReference type="ARBA" id="ARBA00023125"/>
    </source>
</evidence>
<protein>
    <submittedName>
        <fullName evidence="5">GntR family transcriptional regulator</fullName>
    </submittedName>
</protein>
<feature type="domain" description="HTH gntR-type" evidence="4">
    <location>
        <begin position="8"/>
        <end position="76"/>
    </location>
</feature>
<keyword evidence="3" id="KW-0804">Transcription</keyword>
<accession>A0ABS6KVY8</accession>
<dbReference type="SMART" id="SM00895">
    <property type="entry name" value="FCD"/>
    <property type="match status" value="1"/>
</dbReference>
<gene>
    <name evidence="5" type="ORF">J1786_01860</name>
</gene>
<proteinExistence type="predicted"/>
<dbReference type="SMART" id="SM00345">
    <property type="entry name" value="HTH_GNTR"/>
    <property type="match status" value="1"/>
</dbReference>
<sequence length="228" mass="25347">MQKTQKRNALDADITDLLREAIINREEFTPGSPLRIDALASRFGVSHMPVRAALQRLECEGLITALPNKGARVVDVNQAFVSDIMDIRMQLESYLARRATLRMTDNDLEMLSDLQLIHAQAVSSGDIQDALTLNRAFHTAIHHIAGSTDAILILDRHWRLIRALWRRYGPIPARFQAVIADHRQMLAAFMARDSEAAAALAAAHTVRAKHSLLEAMNAALGANENKDE</sequence>
<reference evidence="5 6" key="1">
    <citation type="submission" date="2021-03" db="EMBL/GenBank/DDBJ databases">
        <title>Five novel Rahnella species.</title>
        <authorList>
            <person name="Brady C."/>
            <person name="Asselin J."/>
            <person name="Beer S."/>
            <person name="Bruberg M.B."/>
            <person name="Crampton B."/>
            <person name="Venter S."/>
            <person name="Arnold D."/>
            <person name="Denman S."/>
        </authorList>
    </citation>
    <scope>NUCLEOTIDE SEQUENCE [LARGE SCALE GENOMIC DNA]</scope>
    <source>
        <strain evidence="5 6">L72c</strain>
    </source>
</reference>
<dbReference type="CDD" id="cd07377">
    <property type="entry name" value="WHTH_GntR"/>
    <property type="match status" value="1"/>
</dbReference>
<dbReference type="InterPro" id="IPR011711">
    <property type="entry name" value="GntR_C"/>
</dbReference>
<evidence type="ECO:0000313" key="6">
    <source>
        <dbReference type="Proteomes" id="UP000699865"/>
    </source>
</evidence>
<name>A0ABS6KVY8_9GAMM</name>
<evidence type="ECO:0000256" key="3">
    <source>
        <dbReference type="ARBA" id="ARBA00023163"/>
    </source>
</evidence>
<dbReference type="InterPro" id="IPR000524">
    <property type="entry name" value="Tscrpt_reg_HTH_GntR"/>
</dbReference>
<dbReference type="Pfam" id="PF00392">
    <property type="entry name" value="GntR"/>
    <property type="match status" value="1"/>
</dbReference>
<dbReference type="EMBL" id="JAFMOU010000054">
    <property type="protein sequence ID" value="MBU9833583.1"/>
    <property type="molecule type" value="Genomic_DNA"/>
</dbReference>
<dbReference type="PANTHER" id="PTHR43537">
    <property type="entry name" value="TRANSCRIPTIONAL REGULATOR, GNTR FAMILY"/>
    <property type="match status" value="1"/>
</dbReference>
<dbReference type="Pfam" id="PF07729">
    <property type="entry name" value="FCD"/>
    <property type="match status" value="1"/>
</dbReference>
<organism evidence="5 6">
    <name type="scientific">Rahnella perminowiae</name>
    <dbReference type="NCBI Taxonomy" id="2816244"/>
    <lineage>
        <taxon>Bacteria</taxon>
        <taxon>Pseudomonadati</taxon>
        <taxon>Pseudomonadota</taxon>
        <taxon>Gammaproteobacteria</taxon>
        <taxon>Enterobacterales</taxon>
        <taxon>Yersiniaceae</taxon>
        <taxon>Rahnella</taxon>
    </lineage>
</organism>
<dbReference type="Proteomes" id="UP000699865">
    <property type="component" value="Unassembled WGS sequence"/>
</dbReference>
<comment type="caution">
    <text evidence="5">The sequence shown here is derived from an EMBL/GenBank/DDBJ whole genome shotgun (WGS) entry which is preliminary data.</text>
</comment>